<feature type="transmembrane region" description="Helical" evidence="1">
    <location>
        <begin position="432"/>
        <end position="452"/>
    </location>
</feature>
<protein>
    <submittedName>
        <fullName evidence="2">Aminobenzoyl-glutamate transporter</fullName>
    </submittedName>
</protein>
<dbReference type="OrthoDB" id="3314392at2"/>
<sequence>MQQQKFSFLNLVERLGNALPHPAMIFVYLTLILMISSALASYFGLSVNFGDKNIQIVNLLSMESFVKFTNSFVENYAKFPPLGVVLVAMIGISIAEHSGYLKSILRALVLSAPKALVSFFVVLAGIVSNLASDIGYVVLTPLAAMLFYSIGRHPLAGLAAAFAGVSGGYSANLLISTTDPLLAGITQSAAQIIDPNYIVGPEVNYYFMFVSTFVIAIVGAFITDKIIEPRLGVYESQDTQVEAIVGMDAKEKRAMILASLGALLYVALVLMMILPQDSLFRNAETGSFIKSPFIVGIIFFVFFLLAIPGIIYGFLNGTFKSSTDVVNAMSEGMKTMAMYLVIIFFAAQFISLFAQSNIGQYTAIKGAIFLKSLDLNPSLLILLFIAICAFINLFVASASAQWALISPVFVPMFMLLGYAPELVQAAYRIGDSTTNIITPLLSYMPIILSFAMKYQKNVGMGTMISLMLPYSMAFFVFWSALLYVWVFVFNLPLGPGVESFIAS</sequence>
<feature type="transmembrane region" description="Helical" evidence="1">
    <location>
        <begin position="21"/>
        <end position="43"/>
    </location>
</feature>
<gene>
    <name evidence="2" type="ORF">AA994_03955</name>
</gene>
<dbReference type="AlphaFoldDB" id="A0A2G4R539"/>
<feature type="transmembrane region" description="Helical" evidence="1">
    <location>
        <begin position="205"/>
        <end position="222"/>
    </location>
</feature>
<feature type="transmembrane region" description="Helical" evidence="1">
    <location>
        <begin position="107"/>
        <end position="128"/>
    </location>
</feature>
<evidence type="ECO:0000313" key="2">
    <source>
        <dbReference type="EMBL" id="PHY90895.1"/>
    </source>
</evidence>
<dbReference type="GO" id="GO:0015558">
    <property type="term" value="F:secondary active p-aminobenzoyl-glutamate transmembrane transporter activity"/>
    <property type="evidence" value="ECO:0007669"/>
    <property type="project" value="InterPro"/>
</dbReference>
<accession>A0A2G4R539</accession>
<comment type="caution">
    <text evidence="2">The sequence shown here is derived from an EMBL/GenBank/DDBJ whole genome shotgun (WGS) entry which is preliminary data.</text>
</comment>
<feature type="transmembrane region" description="Helical" evidence="1">
    <location>
        <begin position="293"/>
        <end position="315"/>
    </location>
</feature>
<organism evidence="2 3">
    <name type="scientific">Campylobacter vulpis</name>
    <dbReference type="NCBI Taxonomy" id="1655500"/>
    <lineage>
        <taxon>Bacteria</taxon>
        <taxon>Pseudomonadati</taxon>
        <taxon>Campylobacterota</taxon>
        <taxon>Epsilonproteobacteria</taxon>
        <taxon>Campylobacterales</taxon>
        <taxon>Campylobacteraceae</taxon>
        <taxon>Campylobacter</taxon>
    </lineage>
</organism>
<feature type="transmembrane region" description="Helical" evidence="1">
    <location>
        <begin position="375"/>
        <end position="395"/>
    </location>
</feature>
<dbReference type="PANTHER" id="PTHR30282">
    <property type="entry name" value="P-AMINOBENZOYL GLUTAMATE TRANSPORTER"/>
    <property type="match status" value="1"/>
</dbReference>
<feature type="transmembrane region" description="Helical" evidence="1">
    <location>
        <begin position="134"/>
        <end position="151"/>
    </location>
</feature>
<dbReference type="Pfam" id="PF03806">
    <property type="entry name" value="ABG_transport"/>
    <property type="match status" value="1"/>
</dbReference>
<evidence type="ECO:0000313" key="3">
    <source>
        <dbReference type="Proteomes" id="UP000237472"/>
    </source>
</evidence>
<dbReference type="PANTHER" id="PTHR30282:SF0">
    <property type="entry name" value="P-AMINOBENZOYL-GLUTAMATE TRANSPORT PROTEIN"/>
    <property type="match status" value="1"/>
</dbReference>
<dbReference type="GeneID" id="77266014"/>
<feature type="transmembrane region" description="Helical" evidence="1">
    <location>
        <begin position="464"/>
        <end position="488"/>
    </location>
</feature>
<dbReference type="Proteomes" id="UP000237472">
    <property type="component" value="Unassembled WGS sequence"/>
</dbReference>
<dbReference type="GO" id="GO:1902604">
    <property type="term" value="P:p-aminobenzoyl-glutamate transmembrane transport"/>
    <property type="evidence" value="ECO:0007669"/>
    <property type="project" value="InterPro"/>
</dbReference>
<feature type="transmembrane region" description="Helical" evidence="1">
    <location>
        <begin position="76"/>
        <end position="95"/>
    </location>
</feature>
<reference evidence="3" key="1">
    <citation type="submission" date="2015-06" db="EMBL/GenBank/DDBJ databases">
        <authorList>
            <person name="Parisi A."/>
            <person name="Chiara M."/>
            <person name="Florio D."/>
            <person name="Miccolupo A."/>
            <person name="Manzari C."/>
            <person name="Mion D."/>
            <person name="Caruso M."/>
            <person name="D'erchia A.M."/>
            <person name="Zanoni R."/>
        </authorList>
    </citation>
    <scope>NUCLEOTIDE SEQUENCE [LARGE SCALE GENOMIC DNA]</scope>
    <source>
        <strain evidence="3">73/13</strain>
    </source>
</reference>
<dbReference type="EMBL" id="LDWY01000047">
    <property type="protein sequence ID" value="PHY90895.1"/>
    <property type="molecule type" value="Genomic_DNA"/>
</dbReference>
<dbReference type="InterPro" id="IPR004697">
    <property type="entry name" value="AbgT"/>
</dbReference>
<keyword evidence="1" id="KW-0812">Transmembrane</keyword>
<keyword evidence="1" id="KW-0472">Membrane</keyword>
<proteinExistence type="predicted"/>
<feature type="transmembrane region" description="Helical" evidence="1">
    <location>
        <begin position="254"/>
        <end position="273"/>
    </location>
</feature>
<feature type="transmembrane region" description="Helical" evidence="1">
    <location>
        <begin position="336"/>
        <end position="355"/>
    </location>
</feature>
<dbReference type="RefSeq" id="WP_099461446.1">
    <property type="nucleotide sequence ID" value="NZ_CP041617.1"/>
</dbReference>
<evidence type="ECO:0000256" key="1">
    <source>
        <dbReference type="SAM" id="Phobius"/>
    </source>
</evidence>
<name>A0A2G4R539_9BACT</name>
<keyword evidence="1" id="KW-1133">Transmembrane helix</keyword>
<feature type="transmembrane region" description="Helical" evidence="1">
    <location>
        <begin position="402"/>
        <end position="420"/>
    </location>
</feature>